<keyword evidence="1" id="KW-1133">Transmembrane helix</keyword>
<dbReference type="AlphaFoldDB" id="A0AAD2H0L5"/>
<gene>
    <name evidence="2" type="ORF">MYCIT1_LOCUS10408</name>
</gene>
<keyword evidence="1" id="KW-0812">Transmembrane</keyword>
<reference evidence="2" key="1">
    <citation type="submission" date="2023-11" db="EMBL/GenBank/DDBJ databases">
        <authorList>
            <person name="De Vega J J."/>
            <person name="De Vega J J."/>
        </authorList>
    </citation>
    <scope>NUCLEOTIDE SEQUENCE</scope>
</reference>
<comment type="caution">
    <text evidence="2">The sequence shown here is derived from an EMBL/GenBank/DDBJ whole genome shotgun (WGS) entry which is preliminary data.</text>
</comment>
<feature type="transmembrane region" description="Helical" evidence="1">
    <location>
        <begin position="213"/>
        <end position="245"/>
    </location>
</feature>
<feature type="transmembrane region" description="Helical" evidence="1">
    <location>
        <begin position="27"/>
        <end position="46"/>
    </location>
</feature>
<keyword evidence="1" id="KW-0472">Membrane</keyword>
<sequence length="351" mass="38814">RLSPPPSPQPHTTPSTFYASFAQEMKYIILGSLVAPTLLWNLSWSIMRGCIGDTLTHAHALISLSISGAFLISLYTNISLAEMLLDLHHLTAPTKDAEDQPVLQVVRWRDSKPTPTGTRVRQDARVEVDISSSEGTASLLSMLVFLLLAWQQQIDNRSAMIVFSPLQGTATHDLPQEESRGKPHSAQRSAESLLPGSYATECDTLGAWGLSRLAVLLTFCFVLAALYVVEGTISSAVILLVSYRWSSLASFHTPRNIWFARSSRSTQLSSTTNSSEDLTLVEEDSYDAEVCDADKSLAKALSFKLRAEARSFVPLQQQLDVDFHGEYDLKLKTAAMYNYSNRSIYTRVGTF</sequence>
<dbReference type="Proteomes" id="UP001295794">
    <property type="component" value="Unassembled WGS sequence"/>
</dbReference>
<keyword evidence="3" id="KW-1185">Reference proteome</keyword>
<accession>A0AAD2H0L5</accession>
<evidence type="ECO:0000313" key="3">
    <source>
        <dbReference type="Proteomes" id="UP001295794"/>
    </source>
</evidence>
<protein>
    <submittedName>
        <fullName evidence="2">Uncharacterized protein</fullName>
    </submittedName>
</protein>
<proteinExistence type="predicted"/>
<dbReference type="EMBL" id="CAVNYO010000130">
    <property type="protein sequence ID" value="CAK5267689.1"/>
    <property type="molecule type" value="Genomic_DNA"/>
</dbReference>
<organism evidence="2 3">
    <name type="scientific">Mycena citricolor</name>
    <dbReference type="NCBI Taxonomy" id="2018698"/>
    <lineage>
        <taxon>Eukaryota</taxon>
        <taxon>Fungi</taxon>
        <taxon>Dikarya</taxon>
        <taxon>Basidiomycota</taxon>
        <taxon>Agaricomycotina</taxon>
        <taxon>Agaricomycetes</taxon>
        <taxon>Agaricomycetidae</taxon>
        <taxon>Agaricales</taxon>
        <taxon>Marasmiineae</taxon>
        <taxon>Mycenaceae</taxon>
        <taxon>Mycena</taxon>
    </lineage>
</organism>
<evidence type="ECO:0000256" key="1">
    <source>
        <dbReference type="SAM" id="Phobius"/>
    </source>
</evidence>
<feature type="non-terminal residue" evidence="2">
    <location>
        <position position="1"/>
    </location>
</feature>
<evidence type="ECO:0000313" key="2">
    <source>
        <dbReference type="EMBL" id="CAK5267689.1"/>
    </source>
</evidence>
<feature type="transmembrane region" description="Helical" evidence="1">
    <location>
        <begin position="58"/>
        <end position="78"/>
    </location>
</feature>
<name>A0AAD2H0L5_9AGAR</name>